<dbReference type="InterPro" id="IPR050090">
    <property type="entry name" value="Tyrosine_recombinase_XerCD"/>
</dbReference>
<evidence type="ECO:0000256" key="1">
    <source>
        <dbReference type="ARBA" id="ARBA00023172"/>
    </source>
</evidence>
<dbReference type="InterPro" id="IPR011010">
    <property type="entry name" value="DNA_brk_join_enz"/>
</dbReference>
<dbReference type="PANTHER" id="PTHR30349:SF87">
    <property type="entry name" value="TRANSPOSASE A"/>
    <property type="match status" value="1"/>
</dbReference>
<dbReference type="PROSITE" id="PS51898">
    <property type="entry name" value="TYR_RECOMBINASE"/>
    <property type="match status" value="1"/>
</dbReference>
<dbReference type="InterPro" id="IPR002104">
    <property type="entry name" value="Integrase_catalytic"/>
</dbReference>
<organism evidence="3 4">
    <name type="scientific">Methanosalsum natronophilum</name>
    <dbReference type="NCBI Taxonomy" id="768733"/>
    <lineage>
        <taxon>Archaea</taxon>
        <taxon>Methanobacteriati</taxon>
        <taxon>Methanobacteriota</taxon>
        <taxon>Stenosarchaea group</taxon>
        <taxon>Methanomicrobia</taxon>
        <taxon>Methanosarcinales</taxon>
        <taxon>Methanosarcinaceae</taxon>
        <taxon>Methanosalsum</taxon>
    </lineage>
</organism>
<feature type="domain" description="Tyr recombinase" evidence="2">
    <location>
        <begin position="32"/>
        <end position="213"/>
    </location>
</feature>
<keyword evidence="1" id="KW-0233">DNA recombination</keyword>
<dbReference type="PANTHER" id="PTHR30349">
    <property type="entry name" value="PHAGE INTEGRASE-RELATED"/>
    <property type="match status" value="1"/>
</dbReference>
<evidence type="ECO:0000259" key="2">
    <source>
        <dbReference type="PROSITE" id="PS51898"/>
    </source>
</evidence>
<gene>
    <name evidence="3" type="ORF">D5R95_07720</name>
</gene>
<dbReference type="CDD" id="cd00397">
    <property type="entry name" value="DNA_BRE_C"/>
    <property type="match status" value="1"/>
</dbReference>
<dbReference type="SUPFAM" id="SSF56349">
    <property type="entry name" value="DNA breaking-rejoining enzymes"/>
    <property type="match status" value="1"/>
</dbReference>
<dbReference type="AlphaFoldDB" id="A0A3R7XRX8"/>
<reference evidence="3 4" key="1">
    <citation type="submission" date="2018-08" db="EMBL/GenBank/DDBJ databases">
        <title>The metabolism and importance of syntrophic acetate oxidation coupled to methane or sulfide production in haloalkaline environments.</title>
        <authorList>
            <person name="Timmers P.H.A."/>
            <person name="Vavourakis C.D."/>
            <person name="Sorokin D.Y."/>
            <person name="Sinninghe Damste J.S."/>
            <person name="Muyzer G."/>
            <person name="Stams A.J.M."/>
            <person name="Plugge C.M."/>
        </authorList>
    </citation>
    <scope>NUCLEOTIDE SEQUENCE [LARGE SCALE GENOMIC DNA]</scope>
    <source>
        <strain evidence="3">MSAO_Arc3</strain>
    </source>
</reference>
<accession>A0A3R7XRX8</accession>
<proteinExistence type="predicted"/>
<dbReference type="Gene3D" id="1.10.443.10">
    <property type="entry name" value="Intergrase catalytic core"/>
    <property type="match status" value="1"/>
</dbReference>
<dbReference type="EMBL" id="QZAB01000485">
    <property type="protein sequence ID" value="RQD82027.1"/>
    <property type="molecule type" value="Genomic_DNA"/>
</dbReference>
<comment type="caution">
    <text evidence="3">The sequence shown here is derived from an EMBL/GenBank/DDBJ whole genome shotgun (WGS) entry which is preliminary data.</text>
</comment>
<protein>
    <submittedName>
        <fullName evidence="3">Integrase</fullName>
    </submittedName>
</protein>
<name>A0A3R7XRX8_9EURY</name>
<feature type="non-terminal residue" evidence="3">
    <location>
        <position position="1"/>
    </location>
</feature>
<evidence type="ECO:0000313" key="3">
    <source>
        <dbReference type="EMBL" id="RQD82027.1"/>
    </source>
</evidence>
<dbReference type="GO" id="GO:0006310">
    <property type="term" value="P:DNA recombination"/>
    <property type="evidence" value="ECO:0007669"/>
    <property type="project" value="UniProtKB-KW"/>
</dbReference>
<dbReference type="GO" id="GO:0003677">
    <property type="term" value="F:DNA binding"/>
    <property type="evidence" value="ECO:0007669"/>
    <property type="project" value="InterPro"/>
</dbReference>
<dbReference type="InterPro" id="IPR013762">
    <property type="entry name" value="Integrase-like_cat_sf"/>
</dbReference>
<dbReference type="GO" id="GO:0015074">
    <property type="term" value="P:DNA integration"/>
    <property type="evidence" value="ECO:0007669"/>
    <property type="project" value="InterPro"/>
</dbReference>
<evidence type="ECO:0000313" key="4">
    <source>
        <dbReference type="Proteomes" id="UP000284763"/>
    </source>
</evidence>
<sequence>DFVEIRVFYNWLVPDNNYFDDLKRARQKRKLPTNSPITPKDIRQLLAVCQTQRDRAILALTYDSGARISEVLGLNVGDITFDQYGAIATVDGKTGMRRIRLIDSVPEIQLWLNQHPYNENPKTPLFTTSRKKEGTFQRINIRTVQNMFKKLAEDSNLNKNVHPHALRHGRLTELVKLGMKEMELRIFAGWEPGSDMPATYLHLSGEDVDKRLLSIGGVVEDQEPKKDETLKPQKCPRCQHKNPADAKYCSRCSLVLDVKMAQELSDQSVNAADAFTKQLQDPEFIAKVAAMLSQDKDK</sequence>
<dbReference type="Pfam" id="PF00589">
    <property type="entry name" value="Phage_integrase"/>
    <property type="match status" value="1"/>
</dbReference>
<dbReference type="Proteomes" id="UP000284763">
    <property type="component" value="Unassembled WGS sequence"/>
</dbReference>